<feature type="compositionally biased region" description="Basic residues" evidence="1">
    <location>
        <begin position="142"/>
        <end position="152"/>
    </location>
</feature>
<organism evidence="3 4">
    <name type="scientific">Nomascus leucogenys</name>
    <name type="common">Northern white-cheeked gibbon</name>
    <name type="synonym">Hylobates leucogenys</name>
    <dbReference type="NCBI Taxonomy" id="61853"/>
    <lineage>
        <taxon>Eukaryota</taxon>
        <taxon>Metazoa</taxon>
        <taxon>Chordata</taxon>
        <taxon>Craniata</taxon>
        <taxon>Vertebrata</taxon>
        <taxon>Euteleostomi</taxon>
        <taxon>Mammalia</taxon>
        <taxon>Eutheria</taxon>
        <taxon>Euarchontoglires</taxon>
        <taxon>Primates</taxon>
        <taxon>Haplorrhini</taxon>
        <taxon>Catarrhini</taxon>
        <taxon>Hylobatidae</taxon>
        <taxon>Nomascus</taxon>
    </lineage>
</organism>
<protein>
    <recommendedName>
        <fullName evidence="2">MKI67 FHA domain-containing protein</fullName>
    </recommendedName>
</protein>
<proteinExistence type="predicted"/>
<evidence type="ECO:0000313" key="4">
    <source>
        <dbReference type="Proteomes" id="UP000001073"/>
    </source>
</evidence>
<dbReference type="GeneTree" id="ENSGT00990000208398"/>
<evidence type="ECO:0000313" key="3">
    <source>
        <dbReference type="Ensembl" id="ENSNLEP00000029175.1"/>
    </source>
</evidence>
<dbReference type="Pfam" id="PF12196">
    <property type="entry name" value="hNIFK_binding"/>
    <property type="match status" value="1"/>
</dbReference>
<feature type="region of interest" description="Disordered" evidence="1">
    <location>
        <begin position="118"/>
        <end position="152"/>
    </location>
</feature>
<sequence>KIHKELFKDWNIPFKQPSNPSAKWYNQNRTLTQKLLRKKLAAKKGIMIFLLPSLIFQKTESISKTNCQTSTKGHVLHKKKKKVLGTLDTPEKTVDIQGLTPVCTPPFLERRKSEVAEINDHDEANETVFKQPISYTQTPTYSRKKRRSKSNQ</sequence>
<reference evidence="3" key="3">
    <citation type="submission" date="2025-09" db="UniProtKB">
        <authorList>
            <consortium name="Ensembl"/>
        </authorList>
    </citation>
    <scope>IDENTIFICATION</scope>
</reference>
<keyword evidence="4" id="KW-1185">Reference proteome</keyword>
<accession>A0A2I3GD13</accession>
<name>A0A2I3GD13_NOMLE</name>
<evidence type="ECO:0000259" key="2">
    <source>
        <dbReference type="Pfam" id="PF12196"/>
    </source>
</evidence>
<dbReference type="EMBL" id="ADFV01052273">
    <property type="status" value="NOT_ANNOTATED_CDS"/>
    <property type="molecule type" value="Genomic_DNA"/>
</dbReference>
<dbReference type="AlphaFoldDB" id="A0A2I3GD13"/>
<reference evidence="3" key="2">
    <citation type="submission" date="2025-08" db="UniProtKB">
        <authorList>
            <consortium name="Ensembl"/>
        </authorList>
    </citation>
    <scope>IDENTIFICATION</scope>
</reference>
<dbReference type="InterPro" id="IPR021043">
    <property type="entry name" value="NIFK_FHA_Ki67-binding"/>
</dbReference>
<dbReference type="InParanoid" id="A0A2I3GD13"/>
<feature type="domain" description="MKI67 FHA" evidence="2">
    <location>
        <begin position="93"/>
        <end position="132"/>
    </location>
</feature>
<reference evidence="3 4" key="1">
    <citation type="submission" date="2012-10" db="EMBL/GenBank/DDBJ databases">
        <authorList>
            <consortium name="Gibbon Genome Sequencing Consortium"/>
        </authorList>
    </citation>
    <scope>NUCLEOTIDE SEQUENCE [LARGE SCALE GENOMIC DNA]</scope>
</reference>
<dbReference type="Proteomes" id="UP000001073">
    <property type="component" value="Chromosome 10"/>
</dbReference>
<dbReference type="Ensembl" id="ENSNLET00000035758.1">
    <property type="protein sequence ID" value="ENSNLEP00000029175.1"/>
    <property type="gene ID" value="ENSNLEG00000033564.1"/>
</dbReference>
<dbReference type="STRING" id="61853.ENSNLEP00000029175"/>
<evidence type="ECO:0000256" key="1">
    <source>
        <dbReference type="SAM" id="MobiDB-lite"/>
    </source>
</evidence>